<dbReference type="GO" id="GO:0008206">
    <property type="term" value="P:bile acid metabolic process"/>
    <property type="evidence" value="ECO:0007669"/>
    <property type="project" value="UniProtKB-ARBA"/>
</dbReference>
<dbReference type="InterPro" id="IPR036291">
    <property type="entry name" value="NAD(P)-bd_dom_sf"/>
</dbReference>
<dbReference type="InterPro" id="IPR002347">
    <property type="entry name" value="SDR_fam"/>
</dbReference>
<dbReference type="InterPro" id="IPR050259">
    <property type="entry name" value="SDR"/>
</dbReference>
<evidence type="ECO:0000256" key="1">
    <source>
        <dbReference type="ARBA" id="ARBA00006484"/>
    </source>
</evidence>
<dbReference type="RefSeq" id="WP_091791237.1">
    <property type="nucleotide sequence ID" value="NZ_FNAF01000002.1"/>
</dbReference>
<proteinExistence type="inferred from homology"/>
<dbReference type="PRINTS" id="PR00080">
    <property type="entry name" value="SDRFAMILY"/>
</dbReference>
<dbReference type="OrthoDB" id="9803333at2"/>
<dbReference type="NCBIfam" id="NF005559">
    <property type="entry name" value="PRK07231.1"/>
    <property type="match status" value="1"/>
</dbReference>
<dbReference type="SUPFAM" id="SSF51735">
    <property type="entry name" value="NAD(P)-binding Rossmann-fold domains"/>
    <property type="match status" value="1"/>
</dbReference>
<organism evidence="4 5">
    <name type="scientific">Peptococcus niger</name>
    <dbReference type="NCBI Taxonomy" id="2741"/>
    <lineage>
        <taxon>Bacteria</taxon>
        <taxon>Bacillati</taxon>
        <taxon>Bacillota</taxon>
        <taxon>Clostridia</taxon>
        <taxon>Eubacteriales</taxon>
        <taxon>Peptococcaceae</taxon>
        <taxon>Peptococcus</taxon>
    </lineage>
</organism>
<dbReference type="PRINTS" id="PR00081">
    <property type="entry name" value="GDHRDH"/>
</dbReference>
<dbReference type="AlphaFoldDB" id="A0A1G6TTI2"/>
<comment type="similarity">
    <text evidence="1">Belongs to the short-chain dehydrogenases/reductases (SDR) family.</text>
</comment>
<gene>
    <name evidence="4" type="ORF">SAMN04489866_102233</name>
</gene>
<dbReference type="EMBL" id="FNAF01000002">
    <property type="protein sequence ID" value="SDD32331.1"/>
    <property type="molecule type" value="Genomic_DNA"/>
</dbReference>
<protein>
    <submittedName>
        <fullName evidence="4">3-oxoacyl-[acyl-carrier protein] reductase</fullName>
    </submittedName>
</protein>
<reference evidence="4 5" key="1">
    <citation type="submission" date="2016-10" db="EMBL/GenBank/DDBJ databases">
        <authorList>
            <person name="de Groot N.N."/>
        </authorList>
    </citation>
    <scope>NUCLEOTIDE SEQUENCE [LARGE SCALE GENOMIC DNA]</scope>
    <source>
        <strain evidence="4 5">DSM 20475</strain>
    </source>
</reference>
<accession>A0A1G6TTI2</accession>
<dbReference type="GO" id="GO:0016491">
    <property type="term" value="F:oxidoreductase activity"/>
    <property type="evidence" value="ECO:0007669"/>
    <property type="project" value="UniProtKB-KW"/>
</dbReference>
<keyword evidence="2" id="KW-0560">Oxidoreductase</keyword>
<dbReference type="PROSITE" id="PS00061">
    <property type="entry name" value="ADH_SHORT"/>
    <property type="match status" value="1"/>
</dbReference>
<dbReference type="CDD" id="cd05233">
    <property type="entry name" value="SDR_c"/>
    <property type="match status" value="1"/>
</dbReference>
<keyword evidence="3" id="KW-0753">Steroid metabolism</keyword>
<dbReference type="Gene3D" id="3.40.50.720">
    <property type="entry name" value="NAD(P)-binding Rossmann-like Domain"/>
    <property type="match status" value="1"/>
</dbReference>
<dbReference type="FunFam" id="3.40.50.720:FF:000084">
    <property type="entry name" value="Short-chain dehydrogenase reductase"/>
    <property type="match status" value="1"/>
</dbReference>
<evidence type="ECO:0000313" key="4">
    <source>
        <dbReference type="EMBL" id="SDD32331.1"/>
    </source>
</evidence>
<dbReference type="PANTHER" id="PTHR42879:SF2">
    <property type="entry name" value="3-OXOACYL-[ACYL-CARRIER-PROTEIN] REDUCTASE FABG"/>
    <property type="match status" value="1"/>
</dbReference>
<keyword evidence="3" id="KW-0443">Lipid metabolism</keyword>
<dbReference type="InterPro" id="IPR020904">
    <property type="entry name" value="Sc_DH/Rdtase_CS"/>
</dbReference>
<evidence type="ECO:0000256" key="2">
    <source>
        <dbReference type="ARBA" id="ARBA00023002"/>
    </source>
</evidence>
<dbReference type="Pfam" id="PF13561">
    <property type="entry name" value="adh_short_C2"/>
    <property type="match status" value="1"/>
</dbReference>
<evidence type="ECO:0000313" key="5">
    <source>
        <dbReference type="Proteomes" id="UP000198995"/>
    </source>
</evidence>
<keyword evidence="5" id="KW-1185">Reference proteome</keyword>
<dbReference type="Proteomes" id="UP000198995">
    <property type="component" value="Unassembled WGS sequence"/>
</dbReference>
<dbReference type="STRING" id="2741.SAMN04489866_102233"/>
<dbReference type="PANTHER" id="PTHR42879">
    <property type="entry name" value="3-OXOACYL-(ACYL-CARRIER-PROTEIN) REDUCTASE"/>
    <property type="match status" value="1"/>
</dbReference>
<name>A0A1G6TTI2_PEPNI</name>
<evidence type="ECO:0000256" key="3">
    <source>
        <dbReference type="ARBA" id="ARBA00023221"/>
    </source>
</evidence>
<sequence>MLKDKICVVTGGTRGIGHAIVAEFLAQGATVVLFGSREETVAKALADFKDKGDQVEGAWPNLMDGDALQQEMNRIVDRYGRIDVLVNNAGMADDMSVYDYSPEKFDKIMDLNVKAVFNAILAVIPHMKKQGGGAIISTSSMVSRFGQTRGVGYPTSKFAVNGLTISLARELGPDRIRVNAVAPGITNTDMMRNVPDEMIEPLIQNIPLRRIGEPEDIAKACAFLAGDDASYISGEVLHVDGAMLV</sequence>
<dbReference type="NCBIfam" id="NF009466">
    <property type="entry name" value="PRK12826.1-2"/>
    <property type="match status" value="1"/>
</dbReference>